<sequence>MNLIFIFNISKIQTAESYRFFDSNPEEVWSSNETLNSLTSQVDCLKIENKKNLTITFSPPKKDDVYINKEYHDLNENEKEENSSDKYEDVLQSSRPEQLHEEKTPIFSMSQGEFFFIQNALFFTAPSKRRIFWYSHNFFLKLQKHSLYQVNINVECKYTTTENLPVYMQINKNILQEISNYFKLIAAYYICNLKNIVKNKNYKKKFINIKGNMLIQEKLVSFNVKCFVSFLKIYGKNKNIDSKLEKANKNKIKTYREKIKENMSKIMHI</sequence>
<name>A0A1W0E4B4_9MICR</name>
<accession>A0A1W0E4B4</accession>
<dbReference type="EMBL" id="MNPJ01000022">
    <property type="protein sequence ID" value="OQS54084.1"/>
    <property type="molecule type" value="Genomic_DNA"/>
</dbReference>
<comment type="caution">
    <text evidence="2">The sequence shown here is derived from an EMBL/GenBank/DDBJ whole genome shotgun (WGS) entry which is preliminary data.</text>
</comment>
<organism evidence="2 3">
    <name type="scientific">Ecytonucleospora hepatopenaei</name>
    <dbReference type="NCBI Taxonomy" id="646526"/>
    <lineage>
        <taxon>Eukaryota</taxon>
        <taxon>Fungi</taxon>
        <taxon>Fungi incertae sedis</taxon>
        <taxon>Microsporidia</taxon>
        <taxon>Enterocytozoonidae</taxon>
        <taxon>Ecytonucleospora</taxon>
    </lineage>
</organism>
<evidence type="ECO:0000256" key="1">
    <source>
        <dbReference type="SAM" id="MobiDB-lite"/>
    </source>
</evidence>
<feature type="compositionally biased region" description="Basic and acidic residues" evidence="1">
    <location>
        <begin position="73"/>
        <end position="89"/>
    </location>
</feature>
<evidence type="ECO:0000313" key="3">
    <source>
        <dbReference type="Proteomes" id="UP000192758"/>
    </source>
</evidence>
<keyword evidence="3" id="KW-1185">Reference proteome</keyword>
<gene>
    <name evidence="2" type="ORF">EHP00_1154</name>
</gene>
<dbReference type="AlphaFoldDB" id="A0A1W0E4B4"/>
<proteinExistence type="predicted"/>
<protein>
    <submittedName>
        <fullName evidence="2">Uncharacterized protein</fullName>
    </submittedName>
</protein>
<evidence type="ECO:0000313" key="2">
    <source>
        <dbReference type="EMBL" id="OQS54084.1"/>
    </source>
</evidence>
<dbReference type="VEuPathDB" id="MicrosporidiaDB:EHP00_1154"/>
<feature type="region of interest" description="Disordered" evidence="1">
    <location>
        <begin position="73"/>
        <end position="97"/>
    </location>
</feature>
<reference evidence="2 3" key="1">
    <citation type="journal article" date="2017" name="Environ. Microbiol.">
        <title>Decay of the glycolytic pathway and adaptation to intranuclear parasitism within Enterocytozoonidae microsporidia.</title>
        <authorList>
            <person name="Wiredu Boakye D."/>
            <person name="Jaroenlak P."/>
            <person name="Prachumwat A."/>
            <person name="Williams T.A."/>
            <person name="Bateman K.S."/>
            <person name="Itsathitphaisarn O."/>
            <person name="Sritunyalucksana K."/>
            <person name="Paszkiewicz K.H."/>
            <person name="Moore K.A."/>
            <person name="Stentiford G.D."/>
            <person name="Williams B.A."/>
        </authorList>
    </citation>
    <scope>NUCLEOTIDE SEQUENCE [LARGE SCALE GENOMIC DNA]</scope>
    <source>
        <strain evidence="2 3">TH1</strain>
    </source>
</reference>
<dbReference type="Proteomes" id="UP000192758">
    <property type="component" value="Unassembled WGS sequence"/>
</dbReference>